<keyword evidence="1" id="KW-0472">Membrane</keyword>
<evidence type="ECO:0000313" key="3">
    <source>
        <dbReference type="Proteomes" id="UP000187609"/>
    </source>
</evidence>
<sequence length="95" mass="11134">CRHFETLFPNMVLFKLGFSFIVLLMATTMNALWFSKTNVLAWNVEHDFSRVERCLLPQLNGILTCERDCQTNDDCNDCWICCKCNRFRRCNMVAG</sequence>
<dbReference type="AlphaFoldDB" id="A0A1J6IAK1"/>
<reference evidence="2" key="1">
    <citation type="submission" date="2016-11" db="EMBL/GenBank/DDBJ databases">
        <title>The genome of Nicotiana attenuata.</title>
        <authorList>
            <person name="Xu S."/>
            <person name="Brockmoeller T."/>
            <person name="Gaquerel E."/>
            <person name="Navarro A."/>
            <person name="Kuhl H."/>
            <person name="Gase K."/>
            <person name="Ling Z."/>
            <person name="Zhou W."/>
            <person name="Kreitzer C."/>
            <person name="Stanke M."/>
            <person name="Tang H."/>
            <person name="Lyons E."/>
            <person name="Pandey P."/>
            <person name="Pandey S.P."/>
            <person name="Timmermann B."/>
            <person name="Baldwin I.T."/>
        </authorList>
    </citation>
    <scope>NUCLEOTIDE SEQUENCE [LARGE SCALE GENOMIC DNA]</scope>
    <source>
        <strain evidence="2">UT</strain>
    </source>
</reference>
<organism evidence="2 3">
    <name type="scientific">Nicotiana attenuata</name>
    <name type="common">Coyote tobacco</name>
    <dbReference type="NCBI Taxonomy" id="49451"/>
    <lineage>
        <taxon>Eukaryota</taxon>
        <taxon>Viridiplantae</taxon>
        <taxon>Streptophyta</taxon>
        <taxon>Embryophyta</taxon>
        <taxon>Tracheophyta</taxon>
        <taxon>Spermatophyta</taxon>
        <taxon>Magnoliopsida</taxon>
        <taxon>eudicotyledons</taxon>
        <taxon>Gunneridae</taxon>
        <taxon>Pentapetalae</taxon>
        <taxon>asterids</taxon>
        <taxon>lamiids</taxon>
        <taxon>Solanales</taxon>
        <taxon>Solanaceae</taxon>
        <taxon>Nicotianoideae</taxon>
        <taxon>Nicotianeae</taxon>
        <taxon>Nicotiana</taxon>
    </lineage>
</organism>
<accession>A0A1J6IAK1</accession>
<evidence type="ECO:0000313" key="2">
    <source>
        <dbReference type="EMBL" id="OIS95986.1"/>
    </source>
</evidence>
<dbReference type="SMR" id="A0A1J6IAK1"/>
<keyword evidence="1" id="KW-0812">Transmembrane</keyword>
<protein>
    <recommendedName>
        <fullName evidence="4">Carboxypeptidase A inhibitor-like domain-containing protein</fullName>
    </recommendedName>
</protein>
<name>A0A1J6IAK1_NICAT</name>
<gene>
    <name evidence="2" type="ORF">A4A49_23856</name>
</gene>
<feature type="transmembrane region" description="Helical" evidence="1">
    <location>
        <begin position="12"/>
        <end position="34"/>
    </location>
</feature>
<dbReference type="Proteomes" id="UP000187609">
    <property type="component" value="Unassembled WGS sequence"/>
</dbReference>
<proteinExistence type="predicted"/>
<evidence type="ECO:0000256" key="1">
    <source>
        <dbReference type="SAM" id="Phobius"/>
    </source>
</evidence>
<dbReference type="EMBL" id="MJEQ01037194">
    <property type="protein sequence ID" value="OIS95986.1"/>
    <property type="molecule type" value="Genomic_DNA"/>
</dbReference>
<keyword evidence="1" id="KW-1133">Transmembrane helix</keyword>
<keyword evidence="3" id="KW-1185">Reference proteome</keyword>
<comment type="caution">
    <text evidence="2">The sequence shown here is derived from an EMBL/GenBank/DDBJ whole genome shotgun (WGS) entry which is preliminary data.</text>
</comment>
<dbReference type="Gramene" id="OIS95986">
    <property type="protein sequence ID" value="OIS95986"/>
    <property type="gene ID" value="A4A49_23856"/>
</dbReference>
<feature type="non-terminal residue" evidence="2">
    <location>
        <position position="1"/>
    </location>
</feature>
<evidence type="ECO:0008006" key="4">
    <source>
        <dbReference type="Google" id="ProtNLM"/>
    </source>
</evidence>